<evidence type="ECO:0000256" key="3">
    <source>
        <dbReference type="ARBA" id="ARBA00022484"/>
    </source>
</evidence>
<keyword evidence="4" id="KW-0808">Transferase</keyword>
<protein>
    <recommendedName>
        <fullName evidence="2 8">RNA-directed RNA polymerase catalytic subunit</fullName>
        <ecNumber evidence="1 8">2.7.7.48</ecNumber>
    </recommendedName>
</protein>
<dbReference type="GO" id="GO:0003723">
    <property type="term" value="F:RNA binding"/>
    <property type="evidence" value="ECO:0007669"/>
    <property type="project" value="InterPro"/>
</dbReference>
<evidence type="ECO:0000256" key="1">
    <source>
        <dbReference type="ARBA" id="ARBA00012494"/>
    </source>
</evidence>
<evidence type="ECO:0000256" key="7">
    <source>
        <dbReference type="ARBA" id="ARBA00022953"/>
    </source>
</evidence>
<dbReference type="GO" id="GO:0003968">
    <property type="term" value="F:RNA-directed RNA polymerase activity"/>
    <property type="evidence" value="ECO:0007669"/>
    <property type="project" value="UniProtKB-KW"/>
</dbReference>
<keyword evidence="6" id="KW-0547">Nucleotide-binding</keyword>
<evidence type="ECO:0000313" key="10">
    <source>
        <dbReference type="EMBL" id="ANM86249.1"/>
    </source>
</evidence>
<dbReference type="EC" id="2.7.7.48" evidence="1 8"/>
<dbReference type="InterPro" id="IPR001407">
    <property type="entry name" value="RNA_pol_PB1_influenza"/>
</dbReference>
<keyword evidence="3 8" id="KW-0696">RNA-directed RNA polymerase</keyword>
<dbReference type="GO" id="GO:0039694">
    <property type="term" value="P:viral RNA genome replication"/>
    <property type="evidence" value="ECO:0007669"/>
    <property type="project" value="InterPro"/>
</dbReference>
<dbReference type="InterPro" id="IPR007099">
    <property type="entry name" value="RNA-dir_pol_NSvirus"/>
</dbReference>
<evidence type="ECO:0000256" key="5">
    <source>
        <dbReference type="ARBA" id="ARBA00022695"/>
    </source>
</evidence>
<evidence type="ECO:0000259" key="9">
    <source>
        <dbReference type="PROSITE" id="PS50525"/>
    </source>
</evidence>
<evidence type="ECO:0000256" key="8">
    <source>
        <dbReference type="RuleBase" id="RU004330"/>
    </source>
</evidence>
<keyword evidence="5" id="KW-0548">Nucleotidyltransferase</keyword>
<proteinExistence type="predicted"/>
<dbReference type="PIRSF" id="PIRSF000827">
    <property type="entry name" value="RdRPol_OMV"/>
    <property type="match status" value="1"/>
</dbReference>
<name>A0A192ZHQ9_9ORTO</name>
<keyword evidence="7" id="KW-0693">Viral RNA replication</keyword>
<accession>A0A192ZHQ9</accession>
<evidence type="ECO:0000256" key="6">
    <source>
        <dbReference type="ARBA" id="ARBA00022741"/>
    </source>
</evidence>
<dbReference type="EMBL" id="KU587557">
    <property type="protein sequence ID" value="ANM86249.1"/>
    <property type="molecule type" value="Viral_cRNA"/>
</dbReference>
<dbReference type="Pfam" id="PF00602">
    <property type="entry name" value="Flu_PB1"/>
    <property type="match status" value="1"/>
</dbReference>
<organism evidence="10">
    <name type="scientific">Isavirus salaris</name>
    <dbReference type="NCBI Taxonomy" id="55987"/>
    <lineage>
        <taxon>Viruses</taxon>
        <taxon>Riboviria</taxon>
        <taxon>Orthornavirae</taxon>
        <taxon>Negarnaviricota</taxon>
        <taxon>Polyploviricotina</taxon>
        <taxon>Insthoviricetes</taxon>
        <taxon>Articulavirales</taxon>
        <taxon>Orthomyxoviridae</taxon>
        <taxon>Isavirus</taxon>
    </lineage>
</organism>
<comment type="catalytic activity">
    <reaction evidence="8">
        <text>RNA(n) + a ribonucleoside 5'-triphosphate = RNA(n+1) + diphosphate</text>
        <dbReference type="Rhea" id="RHEA:21248"/>
        <dbReference type="Rhea" id="RHEA-COMP:14527"/>
        <dbReference type="Rhea" id="RHEA-COMP:17342"/>
        <dbReference type="ChEBI" id="CHEBI:33019"/>
        <dbReference type="ChEBI" id="CHEBI:61557"/>
        <dbReference type="ChEBI" id="CHEBI:140395"/>
        <dbReference type="EC" id="2.7.7.48"/>
    </reaction>
</comment>
<dbReference type="PROSITE" id="PS50525">
    <property type="entry name" value="RDRP_SSRNA_NEG_SEG"/>
    <property type="match status" value="1"/>
</dbReference>
<evidence type="ECO:0000256" key="2">
    <source>
        <dbReference type="ARBA" id="ARBA00020035"/>
    </source>
</evidence>
<feature type="domain" description="RdRp catalytic" evidence="9">
    <location>
        <begin position="281"/>
        <end position="467"/>
    </location>
</feature>
<evidence type="ECO:0000256" key="4">
    <source>
        <dbReference type="ARBA" id="ARBA00022679"/>
    </source>
</evidence>
<sequence>METLVGGLLTGEDSLISMSNDVSCLYVYDGPMRVFSQNALMPTLQSVKRSDQFSKGKTKRFIIDLFGMKRMWDIGNKHLEDENLDETVGVADLGLVKYLINNKYDEAEKTSLRKSMEEAFEKSMNEEFVVLNKGKSANDIISDTNAMCKFCVKNWIVATGFRGRTMSDLIEHHFRCMQGKQEVKGYILKHKYNERLKRKQLSKEEVKFDREEYTSRSFRLLSFLKNSERTKLEPRAVFTAGVPWRAFIFVLEQTMLVVNKLDPNSVIWMGSDAKINTTNSRIKEIGMKNQGQTLVTLTGDNSKYNESMCPEVMMVFLRELGIKGPMLEVLDYALWQFSQKSVKPVAPIKKRTSKSTVVIKADSVKECRDAFNEKELELIQGVEWMDDGFVRVRRGMLMGMANNAFTTASTIASSFSFTPEAVYTLQSSDDFVTGSCGRDVQHARQRLEMALKVSKAAGLNVSQKKSFYVEGTTFEFNSMFVRDGKVMANGGNFENMTVPGGLGPSTDLFVVGKQARNSMLRGNLSFSQAMEMCKIGITNVEKVYYGNRKYQELKNEIREKCGEETVSIPESMGGDRKPRPWELPQSFDGIALKEAVNRGHWKAAKYIKSCCSIEFDEEGDQSWDTSKTALVVIRKNETDMRRRTVKTRNPKDKIFNDAMNKAKRMYETVVDRNPLLGLKGKGGRLTVKDLKARKLIDEVEVVKKRKHV</sequence>
<reference evidence="10" key="1">
    <citation type="submission" date="2016-01" db="EMBL/GenBank/DDBJ databases">
        <title>In vivo virulence comparison of newly identified Infectious Salmon Anemia Virus (ISAV) strains found in the Atlantic Canada region.</title>
        <authorList>
            <person name="LeBlanc F."/>
            <person name="Leadbeater S."/>
            <person name="Laflamme M."/>
            <person name="Gagne N."/>
        </authorList>
    </citation>
    <scope>NUCLEOTIDE SEQUENCE</scope>
    <source>
        <strain evidence="10">CA/NS/2012-21/2012</strain>
    </source>
</reference>
<dbReference type="GO" id="GO:0000166">
    <property type="term" value="F:nucleotide binding"/>
    <property type="evidence" value="ECO:0007669"/>
    <property type="project" value="UniProtKB-KW"/>
</dbReference>